<dbReference type="KEGG" id="oxy:HCG48_00645"/>
<keyword evidence="3" id="KW-1185">Reference proteome</keyword>
<evidence type="ECO:0000313" key="2">
    <source>
        <dbReference type="EMBL" id="QIZ69282.1"/>
    </source>
</evidence>
<dbReference type="Proteomes" id="UP000500857">
    <property type="component" value="Chromosome"/>
</dbReference>
<sequence>MYSNRDRTAIAWRRRTRWAIAIGLFLGLGSSVLPGSIPVAVGQEPEADWRRQINPRIVWPRVYEQLPEFPQGNDYIDRETGEVDDKNTLVGRLISYHVFVKNRLPMFRLDWKLTLADYLGANEAIDPENYPGHLDLEENPLAGDRAILSQLNRQEREQLISVLVNIFNPNYNKLVEANSRSTPSREATSTPTRPSGPPPLPKPGDADLLKL</sequence>
<accession>A0A6H1TRQ8</accession>
<dbReference type="EMBL" id="CP051167">
    <property type="protein sequence ID" value="QIZ69282.1"/>
    <property type="molecule type" value="Genomic_DNA"/>
</dbReference>
<dbReference type="RefSeq" id="WP_168567439.1">
    <property type="nucleotide sequence ID" value="NZ_CP051167.1"/>
</dbReference>
<gene>
    <name evidence="2" type="ORF">HCG48_00645</name>
</gene>
<protein>
    <submittedName>
        <fullName evidence="2">Uncharacterized protein</fullName>
    </submittedName>
</protein>
<name>A0A6H1TRQ8_9CYAN</name>
<dbReference type="AlphaFoldDB" id="A0A6H1TRQ8"/>
<feature type="region of interest" description="Disordered" evidence="1">
    <location>
        <begin position="177"/>
        <end position="211"/>
    </location>
</feature>
<proteinExistence type="predicted"/>
<organism evidence="2 3">
    <name type="scientific">Oxynema aestuarii AP17</name>
    <dbReference type="NCBI Taxonomy" id="2064643"/>
    <lineage>
        <taxon>Bacteria</taxon>
        <taxon>Bacillati</taxon>
        <taxon>Cyanobacteriota</taxon>
        <taxon>Cyanophyceae</taxon>
        <taxon>Oscillatoriophycideae</taxon>
        <taxon>Oscillatoriales</taxon>
        <taxon>Oscillatoriaceae</taxon>
        <taxon>Oxynema</taxon>
        <taxon>Oxynema aestuarii</taxon>
    </lineage>
</organism>
<evidence type="ECO:0000256" key="1">
    <source>
        <dbReference type="SAM" id="MobiDB-lite"/>
    </source>
</evidence>
<reference evidence="2 3" key="1">
    <citation type="submission" date="2020-04" db="EMBL/GenBank/DDBJ databases">
        <authorList>
            <person name="Basu S."/>
            <person name="Maruthanayagam V."/>
            <person name="Chakraborty S."/>
            <person name="Pramanik A."/>
            <person name="Mukherjee J."/>
            <person name="Brink B."/>
        </authorList>
    </citation>
    <scope>NUCLEOTIDE SEQUENCE [LARGE SCALE GENOMIC DNA]</scope>
    <source>
        <strain evidence="2 3">AP17</strain>
    </source>
</reference>
<evidence type="ECO:0000313" key="3">
    <source>
        <dbReference type="Proteomes" id="UP000500857"/>
    </source>
</evidence>